<name>A0A8I2H1S4_RHILV</name>
<dbReference type="InterPro" id="IPR027417">
    <property type="entry name" value="P-loop_NTPase"/>
</dbReference>
<dbReference type="Proteomes" id="UP000662259">
    <property type="component" value="Unassembled WGS sequence"/>
</dbReference>
<gene>
    <name evidence="1" type="ORF">GFL91_36870</name>
</gene>
<accession>A0A8I2H1S4</accession>
<dbReference type="SUPFAM" id="SSF52540">
    <property type="entry name" value="P-loop containing nucleoside triphosphate hydrolases"/>
    <property type="match status" value="1"/>
</dbReference>
<dbReference type="AlphaFoldDB" id="A0A8I2H1S4"/>
<feature type="non-terminal residue" evidence="1">
    <location>
        <position position="41"/>
    </location>
</feature>
<keyword evidence="1" id="KW-0547">Nucleotide-binding</keyword>
<evidence type="ECO:0000313" key="2">
    <source>
        <dbReference type="Proteomes" id="UP000662259"/>
    </source>
</evidence>
<dbReference type="Gene3D" id="3.40.50.300">
    <property type="entry name" value="P-loop containing nucleotide triphosphate hydrolases"/>
    <property type="match status" value="1"/>
</dbReference>
<protein>
    <submittedName>
        <fullName evidence="1">Sugar ABC transporter ATP-binding protein</fullName>
    </submittedName>
</protein>
<organism evidence="1 2">
    <name type="scientific">Rhizobium leguminosarum bv. viciae</name>
    <dbReference type="NCBI Taxonomy" id="387"/>
    <lineage>
        <taxon>Bacteria</taxon>
        <taxon>Pseudomonadati</taxon>
        <taxon>Pseudomonadota</taxon>
        <taxon>Alphaproteobacteria</taxon>
        <taxon>Hyphomicrobiales</taxon>
        <taxon>Rhizobiaceae</taxon>
        <taxon>Rhizobium/Agrobacterium group</taxon>
        <taxon>Rhizobium</taxon>
    </lineage>
</organism>
<dbReference type="EMBL" id="WIEZ01000058">
    <property type="protein sequence ID" value="NKM50377.1"/>
    <property type="molecule type" value="Genomic_DNA"/>
</dbReference>
<dbReference type="GO" id="GO:0005524">
    <property type="term" value="F:ATP binding"/>
    <property type="evidence" value="ECO:0007669"/>
    <property type="project" value="UniProtKB-KW"/>
</dbReference>
<proteinExistence type="predicted"/>
<reference evidence="1" key="1">
    <citation type="submission" date="2019-10" db="EMBL/GenBank/DDBJ databases">
        <title>Rhizobium leguminosarum symbiovar viciae collection.</title>
        <authorList>
            <person name="Boivin S."/>
            <person name="Lepetit M."/>
        </authorList>
    </citation>
    <scope>NUCLEOTIDE SEQUENCE</scope>
    <source>
        <strain evidence="1">L143</strain>
    </source>
</reference>
<comment type="caution">
    <text evidence="1">The sequence shown here is derived from an EMBL/GenBank/DDBJ whole genome shotgun (WGS) entry which is preliminary data.</text>
</comment>
<sequence>MAFLEISGLKKRFGAVDILKGIDLELEKGGFLVLVGPSGCG</sequence>
<evidence type="ECO:0000313" key="1">
    <source>
        <dbReference type="EMBL" id="NKM50377.1"/>
    </source>
</evidence>
<keyword evidence="1" id="KW-0067">ATP-binding</keyword>